<organism evidence="1 2">
    <name type="scientific">Chondromyces apiculatus DSM 436</name>
    <dbReference type="NCBI Taxonomy" id="1192034"/>
    <lineage>
        <taxon>Bacteria</taxon>
        <taxon>Pseudomonadati</taxon>
        <taxon>Myxococcota</taxon>
        <taxon>Polyangia</taxon>
        <taxon>Polyangiales</taxon>
        <taxon>Polyangiaceae</taxon>
        <taxon>Chondromyces</taxon>
    </lineage>
</organism>
<keyword evidence="2" id="KW-1185">Reference proteome</keyword>
<proteinExistence type="predicted"/>
<dbReference type="Proteomes" id="UP000019678">
    <property type="component" value="Unassembled WGS sequence"/>
</dbReference>
<name>A0A017TB60_9BACT</name>
<gene>
    <name evidence="1" type="ORF">CAP_2332</name>
</gene>
<sequence length="226" mass="24806">MPYHLRRTCIDWHYGEATPALQAVLRRANQGLSSRDLTAQAFAEGLRKLAAERPDLIAEALVEDRSRVYRIYRARGGAVAAAEVDERPEGALGQAVALPYRAMATVTLAREGDEIRAILEGESHFDGGEDEAFDLPVDYDDEDAMRFILERVSRAIDEGDHRFVAEAAIAGGTTARFLVALRPGEVSVHKLVTMTEPALVARLLRRNFVEVPPPVPEDGEGEGEEA</sequence>
<dbReference type="RefSeq" id="WP_044240769.1">
    <property type="nucleotide sequence ID" value="NZ_ASRX01000018.1"/>
</dbReference>
<reference evidence="1 2" key="1">
    <citation type="submission" date="2013-05" db="EMBL/GenBank/DDBJ databases">
        <title>Genome assembly of Chondromyces apiculatus DSM 436.</title>
        <authorList>
            <person name="Sharma G."/>
            <person name="Khatri I."/>
            <person name="Kaur C."/>
            <person name="Mayilraj S."/>
            <person name="Subramanian S."/>
        </authorList>
    </citation>
    <scope>NUCLEOTIDE SEQUENCE [LARGE SCALE GENOMIC DNA]</scope>
    <source>
        <strain evidence="1 2">DSM 436</strain>
    </source>
</reference>
<protein>
    <submittedName>
        <fullName evidence="1">Uncharacterized protein</fullName>
    </submittedName>
</protein>
<evidence type="ECO:0000313" key="1">
    <source>
        <dbReference type="EMBL" id="EYF06142.1"/>
    </source>
</evidence>
<dbReference type="AlphaFoldDB" id="A0A017TB60"/>
<dbReference type="STRING" id="1192034.CAP_2332"/>
<dbReference type="EMBL" id="ASRX01000018">
    <property type="protein sequence ID" value="EYF06142.1"/>
    <property type="molecule type" value="Genomic_DNA"/>
</dbReference>
<evidence type="ECO:0000313" key="2">
    <source>
        <dbReference type="Proteomes" id="UP000019678"/>
    </source>
</evidence>
<accession>A0A017TB60</accession>
<comment type="caution">
    <text evidence="1">The sequence shown here is derived from an EMBL/GenBank/DDBJ whole genome shotgun (WGS) entry which is preliminary data.</text>
</comment>